<name>A0A4Y2H7B2_ARAVE</name>
<dbReference type="Proteomes" id="UP000499080">
    <property type="component" value="Unassembled WGS sequence"/>
</dbReference>
<sequence length="109" mass="12495">MLITVKFRLAAVIFYLSCDLELTQWDPHRKRNQLTHLVLCREVTIPFLPTGAKMDGPQTRLKVTRSVSQRNSDGQCLIARTQVNMHNVEKIQDYSAMSAEKGNYIRTTS</sequence>
<comment type="caution">
    <text evidence="2">The sequence shown here is derived from an EMBL/GenBank/DDBJ whole genome shotgun (WGS) entry which is preliminary data.</text>
</comment>
<evidence type="ECO:0008006" key="4">
    <source>
        <dbReference type="Google" id="ProtNLM"/>
    </source>
</evidence>
<feature type="signal peptide" evidence="1">
    <location>
        <begin position="1"/>
        <end position="25"/>
    </location>
</feature>
<organism evidence="2 3">
    <name type="scientific">Araneus ventricosus</name>
    <name type="common">Orbweaver spider</name>
    <name type="synonym">Epeira ventricosa</name>
    <dbReference type="NCBI Taxonomy" id="182803"/>
    <lineage>
        <taxon>Eukaryota</taxon>
        <taxon>Metazoa</taxon>
        <taxon>Ecdysozoa</taxon>
        <taxon>Arthropoda</taxon>
        <taxon>Chelicerata</taxon>
        <taxon>Arachnida</taxon>
        <taxon>Araneae</taxon>
        <taxon>Araneomorphae</taxon>
        <taxon>Entelegynae</taxon>
        <taxon>Araneoidea</taxon>
        <taxon>Araneidae</taxon>
        <taxon>Araneus</taxon>
    </lineage>
</organism>
<reference evidence="2 3" key="1">
    <citation type="journal article" date="2019" name="Sci. Rep.">
        <title>Orb-weaving spider Araneus ventricosus genome elucidates the spidroin gene catalogue.</title>
        <authorList>
            <person name="Kono N."/>
            <person name="Nakamura H."/>
            <person name="Ohtoshi R."/>
            <person name="Moran D.A.P."/>
            <person name="Shinohara A."/>
            <person name="Yoshida Y."/>
            <person name="Fujiwara M."/>
            <person name="Mori M."/>
            <person name="Tomita M."/>
            <person name="Arakawa K."/>
        </authorList>
    </citation>
    <scope>NUCLEOTIDE SEQUENCE [LARGE SCALE GENOMIC DNA]</scope>
</reference>
<evidence type="ECO:0000313" key="3">
    <source>
        <dbReference type="Proteomes" id="UP000499080"/>
    </source>
</evidence>
<dbReference type="EMBL" id="BGPR01001716">
    <property type="protein sequence ID" value="GBM60204.1"/>
    <property type="molecule type" value="Genomic_DNA"/>
</dbReference>
<keyword evidence="1" id="KW-0732">Signal</keyword>
<proteinExistence type="predicted"/>
<gene>
    <name evidence="2" type="ORF">AVEN_273513_1</name>
</gene>
<protein>
    <recommendedName>
        <fullName evidence="4">Secreted protein</fullName>
    </recommendedName>
</protein>
<accession>A0A4Y2H7B2</accession>
<evidence type="ECO:0000256" key="1">
    <source>
        <dbReference type="SAM" id="SignalP"/>
    </source>
</evidence>
<keyword evidence="3" id="KW-1185">Reference proteome</keyword>
<feature type="chain" id="PRO_5021315391" description="Secreted protein" evidence="1">
    <location>
        <begin position="26"/>
        <end position="109"/>
    </location>
</feature>
<evidence type="ECO:0000313" key="2">
    <source>
        <dbReference type="EMBL" id="GBM60204.1"/>
    </source>
</evidence>
<dbReference type="AlphaFoldDB" id="A0A4Y2H7B2"/>